<evidence type="ECO:0000259" key="3">
    <source>
        <dbReference type="Pfam" id="PF01887"/>
    </source>
</evidence>
<dbReference type="InterPro" id="IPR046470">
    <property type="entry name" value="SAM_HAT_C"/>
</dbReference>
<evidence type="ECO:0000313" key="5">
    <source>
        <dbReference type="EMBL" id="TVM16604.1"/>
    </source>
</evidence>
<dbReference type="PIRSF" id="PIRSF006779">
    <property type="entry name" value="UCP006779"/>
    <property type="match status" value="1"/>
</dbReference>
<dbReference type="SUPFAM" id="SSF102522">
    <property type="entry name" value="Bacterial fluorinating enzyme, N-terminal domain"/>
    <property type="match status" value="1"/>
</dbReference>
<evidence type="ECO:0000259" key="4">
    <source>
        <dbReference type="Pfam" id="PF20257"/>
    </source>
</evidence>
<dbReference type="PANTHER" id="PTHR35092:SF1">
    <property type="entry name" value="CHLORINASE MJ1651"/>
    <property type="match status" value="1"/>
</dbReference>
<proteinExistence type="inferred from homology"/>
<dbReference type="Gene3D" id="3.40.50.10790">
    <property type="entry name" value="S-adenosyl-l-methionine hydroxide adenosyltransferase, N-terminal"/>
    <property type="match status" value="1"/>
</dbReference>
<dbReference type="Gene3D" id="2.40.30.90">
    <property type="entry name" value="Bacterial fluorinating enzyme like"/>
    <property type="match status" value="1"/>
</dbReference>
<dbReference type="InterPro" id="IPR023228">
    <property type="entry name" value="SAM_OH_AdoTrfase_N_sf"/>
</dbReference>
<accession>A0A7M3ME10</accession>
<dbReference type="SUPFAM" id="SSF101852">
    <property type="entry name" value="Bacterial fluorinating enzyme, C-terminal domain"/>
    <property type="match status" value="1"/>
</dbReference>
<dbReference type="Proteomes" id="UP000448292">
    <property type="component" value="Unassembled WGS sequence"/>
</dbReference>
<dbReference type="PANTHER" id="PTHR35092">
    <property type="entry name" value="CHLORINASE MJ1651"/>
    <property type="match status" value="1"/>
</dbReference>
<organism evidence="5 6">
    <name type="scientific">Oceanidesulfovibrio indonesiensis</name>
    <dbReference type="NCBI Taxonomy" id="54767"/>
    <lineage>
        <taxon>Bacteria</taxon>
        <taxon>Pseudomonadati</taxon>
        <taxon>Thermodesulfobacteriota</taxon>
        <taxon>Desulfovibrionia</taxon>
        <taxon>Desulfovibrionales</taxon>
        <taxon>Desulfovibrionaceae</taxon>
        <taxon>Oceanidesulfovibrio</taxon>
    </lineage>
</organism>
<evidence type="ECO:0000256" key="2">
    <source>
        <dbReference type="ARBA" id="ARBA00024035"/>
    </source>
</evidence>
<feature type="domain" description="S-adenosyl-l-methionine hydroxide adenosyltransferase C-terminal" evidence="4">
    <location>
        <begin position="175"/>
        <end position="273"/>
    </location>
</feature>
<gene>
    <name evidence="5" type="ORF">DPQ33_11410</name>
</gene>
<dbReference type="RefSeq" id="WP_144303353.1">
    <property type="nucleotide sequence ID" value="NZ_QMIE01000010.1"/>
</dbReference>
<dbReference type="InterPro" id="IPR046469">
    <property type="entry name" value="SAM_HAT_N"/>
</dbReference>
<dbReference type="Pfam" id="PF20257">
    <property type="entry name" value="SAM_HAT_C"/>
    <property type="match status" value="1"/>
</dbReference>
<feature type="domain" description="S-adenosyl-l-methionine hydroxide adenosyltransferase N-terminal" evidence="3">
    <location>
        <begin position="4"/>
        <end position="149"/>
    </location>
</feature>
<dbReference type="OrthoDB" id="9792195at2"/>
<comment type="caution">
    <text evidence="5">The sequence shown here is derived from an EMBL/GenBank/DDBJ whole genome shotgun (WGS) entry which is preliminary data.</text>
</comment>
<dbReference type="EMBL" id="QMIE01000010">
    <property type="protein sequence ID" value="TVM16604.1"/>
    <property type="molecule type" value="Genomic_DNA"/>
</dbReference>
<evidence type="ECO:0000256" key="1">
    <source>
        <dbReference type="ARBA" id="ARBA00022691"/>
    </source>
</evidence>
<reference evidence="5 6" key="1">
    <citation type="submission" date="2018-06" db="EMBL/GenBank/DDBJ databases">
        <title>Complete genome of Desulfovibrio indonesiensis P37SLT.</title>
        <authorList>
            <person name="Crispim J.S."/>
            <person name="Vidigal P.M.P."/>
            <person name="Silva L.C.F."/>
            <person name="Laguardia C.N."/>
            <person name="Araujo L.C."/>
            <person name="Dias R.S."/>
            <person name="Sousa M.P."/>
            <person name="Paula S.O."/>
            <person name="Silva C."/>
        </authorList>
    </citation>
    <scope>NUCLEOTIDE SEQUENCE [LARGE SCALE GENOMIC DNA]</scope>
    <source>
        <strain evidence="5 6">P37SLT</strain>
    </source>
</reference>
<name>A0A7M3ME10_9BACT</name>
<dbReference type="InterPro" id="IPR002747">
    <property type="entry name" value="SAM_OH_AdoTrfase"/>
</dbReference>
<dbReference type="AlphaFoldDB" id="A0A7M3ME10"/>
<protein>
    <recommendedName>
        <fullName evidence="7">SAM-dependent chlorinase/fluorinase</fullName>
    </recommendedName>
</protein>
<evidence type="ECO:0008006" key="7">
    <source>
        <dbReference type="Google" id="ProtNLM"/>
    </source>
</evidence>
<dbReference type="Pfam" id="PF01887">
    <property type="entry name" value="SAM_HAT_N"/>
    <property type="match status" value="1"/>
</dbReference>
<dbReference type="InterPro" id="IPR023227">
    <property type="entry name" value="SAM_OH_AdoTrfase_C_sf"/>
</dbReference>
<sequence>MNAIVLLTDFGTSDAYVAQMKGVLLGEAPDNPVVDLSHNVEPQNVAQAGFLLASTLPHFPVGTVFCCVVDPGVGTDRRLVCAASQGRICLAPDNGLLSLVLERDANARTHDLTSFAKRRPDSSATFHGRDIFAPLAARLARGSSPESIGTRIDTSELVILEPACVSEKGDTITCRVLHVDRFGNAVLSLPDTPWSETLRGWNGIRLHDPEPGPAVRASSYTQIGRQTLDLVTTYAELSAGQAGILAGSQGYMEIAFNGASAAQALGLHPGDQVLLSPTSAFPAS</sequence>
<keyword evidence="1" id="KW-0949">S-adenosyl-L-methionine</keyword>
<keyword evidence="6" id="KW-1185">Reference proteome</keyword>
<evidence type="ECO:0000313" key="6">
    <source>
        <dbReference type="Proteomes" id="UP000448292"/>
    </source>
</evidence>
<comment type="similarity">
    <text evidence="2">Belongs to the SAM hydrolase / SAM-dependent halogenase family.</text>
</comment>